<evidence type="ECO:0000313" key="2">
    <source>
        <dbReference type="EMBL" id="QJD96226.1"/>
    </source>
</evidence>
<proteinExistence type="predicted"/>
<accession>A0A7L5E788</accession>
<sequence>MASERNIPEEALADFKVALVAGLLSRSDEENAAWALRQAYIAFGTTLITAAKLKIDTTSMEGSDAAKFDALLGLKLKSFKSVVALSLGYRDAESDVFSTFKKVRLPLADFATFIE</sequence>
<dbReference type="EMBL" id="CP051682">
    <property type="protein sequence ID" value="QJD96226.1"/>
    <property type="molecule type" value="Genomic_DNA"/>
</dbReference>
<reference evidence="2 3" key="1">
    <citation type="submission" date="2020-04" db="EMBL/GenBank/DDBJ databases">
        <title>Genome sequencing of novel species.</title>
        <authorList>
            <person name="Heo J."/>
            <person name="Kim S.-J."/>
            <person name="Kim J.-S."/>
            <person name="Hong S.-B."/>
            <person name="Kwon S.-W."/>
        </authorList>
    </citation>
    <scope>NUCLEOTIDE SEQUENCE [LARGE SCALE GENOMIC DNA]</scope>
    <source>
        <strain evidence="2 3">F39-2</strain>
    </source>
</reference>
<protein>
    <recommendedName>
        <fullName evidence="1">Nitroreductase domain-containing protein</fullName>
    </recommendedName>
</protein>
<organism evidence="2 3">
    <name type="scientific">Mucilaginibacter robiniae</name>
    <dbReference type="NCBI Taxonomy" id="2728022"/>
    <lineage>
        <taxon>Bacteria</taxon>
        <taxon>Pseudomonadati</taxon>
        <taxon>Bacteroidota</taxon>
        <taxon>Sphingobacteriia</taxon>
        <taxon>Sphingobacteriales</taxon>
        <taxon>Sphingobacteriaceae</taxon>
        <taxon>Mucilaginibacter</taxon>
    </lineage>
</organism>
<dbReference type="Gene3D" id="3.40.109.10">
    <property type="entry name" value="NADH Oxidase"/>
    <property type="match status" value="1"/>
</dbReference>
<feature type="domain" description="Nitroreductase" evidence="1">
    <location>
        <begin position="14"/>
        <end position="89"/>
    </location>
</feature>
<dbReference type="KEGG" id="mrob:HH214_10290"/>
<gene>
    <name evidence="2" type="ORF">HH214_10290</name>
</gene>
<dbReference type="InterPro" id="IPR029479">
    <property type="entry name" value="Nitroreductase"/>
</dbReference>
<dbReference type="InterPro" id="IPR000415">
    <property type="entry name" value="Nitroreductase-like"/>
</dbReference>
<dbReference type="Pfam" id="PF00881">
    <property type="entry name" value="Nitroreductase"/>
    <property type="match status" value="1"/>
</dbReference>
<dbReference type="GO" id="GO:0016491">
    <property type="term" value="F:oxidoreductase activity"/>
    <property type="evidence" value="ECO:0007669"/>
    <property type="project" value="InterPro"/>
</dbReference>
<dbReference type="SUPFAM" id="SSF55469">
    <property type="entry name" value="FMN-dependent nitroreductase-like"/>
    <property type="match status" value="1"/>
</dbReference>
<evidence type="ECO:0000259" key="1">
    <source>
        <dbReference type="Pfam" id="PF00881"/>
    </source>
</evidence>
<evidence type="ECO:0000313" key="3">
    <source>
        <dbReference type="Proteomes" id="UP000503278"/>
    </source>
</evidence>
<dbReference type="RefSeq" id="WP_169607405.1">
    <property type="nucleotide sequence ID" value="NZ_CP051682.1"/>
</dbReference>
<dbReference type="Proteomes" id="UP000503278">
    <property type="component" value="Chromosome"/>
</dbReference>
<name>A0A7L5E788_9SPHI</name>
<keyword evidence="3" id="KW-1185">Reference proteome</keyword>
<dbReference type="AlphaFoldDB" id="A0A7L5E788"/>